<evidence type="ECO:0000256" key="1">
    <source>
        <dbReference type="ARBA" id="ARBA00004127"/>
    </source>
</evidence>
<dbReference type="InterPro" id="IPR002048">
    <property type="entry name" value="EF_hand_dom"/>
</dbReference>
<dbReference type="SUPFAM" id="SSF47473">
    <property type="entry name" value="EF-hand"/>
    <property type="match status" value="1"/>
</dbReference>
<dbReference type="AlphaFoldDB" id="A0A5A7R8S1"/>
<evidence type="ECO:0000256" key="10">
    <source>
        <dbReference type="SAM" id="SignalP"/>
    </source>
</evidence>
<feature type="domain" description="EF-hand" evidence="11">
    <location>
        <begin position="227"/>
        <end position="262"/>
    </location>
</feature>
<dbReference type="InterPro" id="IPR004837">
    <property type="entry name" value="NaCa_Exmemb"/>
</dbReference>
<comment type="subcellular location">
    <subcellularLocation>
        <location evidence="1">Endomembrane system</location>
        <topology evidence="1">Multi-pass membrane protein</topology>
    </subcellularLocation>
</comment>
<dbReference type="PANTHER" id="PTHR31503">
    <property type="entry name" value="VACUOLAR CALCIUM ION TRANSPORTER"/>
    <property type="match status" value="1"/>
</dbReference>
<reference evidence="13" key="1">
    <citation type="journal article" date="2019" name="Curr. Biol.">
        <title>Genome Sequence of Striga asiatica Provides Insight into the Evolution of Plant Parasitism.</title>
        <authorList>
            <person name="Yoshida S."/>
            <person name="Kim S."/>
            <person name="Wafula E.K."/>
            <person name="Tanskanen J."/>
            <person name="Kim Y.M."/>
            <person name="Honaas L."/>
            <person name="Yang Z."/>
            <person name="Spallek T."/>
            <person name="Conn C.E."/>
            <person name="Ichihashi Y."/>
            <person name="Cheong K."/>
            <person name="Cui S."/>
            <person name="Der J.P."/>
            <person name="Gundlach H."/>
            <person name="Jiao Y."/>
            <person name="Hori C."/>
            <person name="Ishida J.K."/>
            <person name="Kasahara H."/>
            <person name="Kiba T."/>
            <person name="Kim M.S."/>
            <person name="Koo N."/>
            <person name="Laohavisit A."/>
            <person name="Lee Y.H."/>
            <person name="Lumba S."/>
            <person name="McCourt P."/>
            <person name="Mortimer J.C."/>
            <person name="Mutuku J.M."/>
            <person name="Nomura T."/>
            <person name="Sasaki-Sekimoto Y."/>
            <person name="Seto Y."/>
            <person name="Wang Y."/>
            <person name="Wakatake T."/>
            <person name="Sakakibara H."/>
            <person name="Demura T."/>
            <person name="Yamaguchi S."/>
            <person name="Yoneyama K."/>
            <person name="Manabe R.I."/>
            <person name="Nelson D.C."/>
            <person name="Schulman A.H."/>
            <person name="Timko M.P."/>
            <person name="dePamphilis C.W."/>
            <person name="Choi D."/>
            <person name="Shirasu K."/>
        </authorList>
    </citation>
    <scope>NUCLEOTIDE SEQUENCE [LARGE SCALE GENOMIC DNA]</scope>
    <source>
        <strain evidence="13">cv. UVA1</strain>
    </source>
</reference>
<feature type="domain" description="EF-hand" evidence="11">
    <location>
        <begin position="365"/>
        <end position="400"/>
    </location>
</feature>
<feature type="chain" id="PRO_5022810940" evidence="10">
    <location>
        <begin position="23"/>
        <end position="635"/>
    </location>
</feature>
<evidence type="ECO:0000256" key="7">
    <source>
        <dbReference type="ARBA" id="ARBA00023065"/>
    </source>
</evidence>
<evidence type="ECO:0000313" key="12">
    <source>
        <dbReference type="EMBL" id="GER53822.1"/>
    </source>
</evidence>
<dbReference type="GO" id="GO:0012505">
    <property type="term" value="C:endomembrane system"/>
    <property type="evidence" value="ECO:0007669"/>
    <property type="project" value="UniProtKB-SubCell"/>
</dbReference>
<feature type="transmembrane region" description="Helical" evidence="9">
    <location>
        <begin position="586"/>
        <end position="605"/>
    </location>
</feature>
<evidence type="ECO:0000313" key="13">
    <source>
        <dbReference type="Proteomes" id="UP000325081"/>
    </source>
</evidence>
<feature type="domain" description="EF-hand" evidence="11">
    <location>
        <begin position="268"/>
        <end position="303"/>
    </location>
</feature>
<dbReference type="GO" id="GO:0006874">
    <property type="term" value="P:intracellular calcium ion homeostasis"/>
    <property type="evidence" value="ECO:0007669"/>
    <property type="project" value="TreeGrafter"/>
</dbReference>
<keyword evidence="7" id="KW-0406">Ion transport</keyword>
<dbReference type="GO" id="GO:0016020">
    <property type="term" value="C:membrane"/>
    <property type="evidence" value="ECO:0007669"/>
    <property type="project" value="InterPro"/>
</dbReference>
<feature type="transmembrane region" description="Helical" evidence="9">
    <location>
        <begin position="477"/>
        <end position="496"/>
    </location>
</feature>
<dbReference type="PROSITE" id="PS00018">
    <property type="entry name" value="EF_HAND_1"/>
    <property type="match status" value="3"/>
</dbReference>
<dbReference type="Proteomes" id="UP000325081">
    <property type="component" value="Unassembled WGS sequence"/>
</dbReference>
<feature type="transmembrane region" description="Helical" evidence="9">
    <location>
        <begin position="612"/>
        <end position="629"/>
    </location>
</feature>
<organism evidence="12 13">
    <name type="scientific">Striga asiatica</name>
    <name type="common">Asiatic witchweed</name>
    <name type="synonym">Buchnera asiatica</name>
    <dbReference type="NCBI Taxonomy" id="4170"/>
    <lineage>
        <taxon>Eukaryota</taxon>
        <taxon>Viridiplantae</taxon>
        <taxon>Streptophyta</taxon>
        <taxon>Embryophyta</taxon>
        <taxon>Tracheophyta</taxon>
        <taxon>Spermatophyta</taxon>
        <taxon>Magnoliopsida</taxon>
        <taxon>eudicotyledons</taxon>
        <taxon>Gunneridae</taxon>
        <taxon>Pentapetalae</taxon>
        <taxon>asterids</taxon>
        <taxon>lamiids</taxon>
        <taxon>Lamiales</taxon>
        <taxon>Orobanchaceae</taxon>
        <taxon>Buchnereae</taxon>
        <taxon>Striga</taxon>
    </lineage>
</organism>
<dbReference type="Gene3D" id="1.10.238.10">
    <property type="entry name" value="EF-hand"/>
    <property type="match status" value="2"/>
</dbReference>
<protein>
    <submittedName>
        <fullName evidence="12">Calcium-binding EF-hand family protein</fullName>
    </submittedName>
</protein>
<evidence type="ECO:0000256" key="3">
    <source>
        <dbReference type="ARBA" id="ARBA00022449"/>
    </source>
</evidence>
<dbReference type="OrthoDB" id="26525at2759"/>
<keyword evidence="10" id="KW-0732">Signal</keyword>
<dbReference type="SMART" id="SM00054">
    <property type="entry name" value="EFh"/>
    <property type="match status" value="4"/>
</dbReference>
<feature type="signal peptide" evidence="10">
    <location>
        <begin position="1"/>
        <end position="22"/>
    </location>
</feature>
<keyword evidence="13" id="KW-1185">Reference proteome</keyword>
<keyword evidence="4 9" id="KW-0812">Transmembrane</keyword>
<dbReference type="Pfam" id="PF13499">
    <property type="entry name" value="EF-hand_7"/>
    <property type="match status" value="2"/>
</dbReference>
<keyword evidence="5" id="KW-0106">Calcium</keyword>
<feature type="transmembrane region" description="Helical" evidence="9">
    <location>
        <begin position="163"/>
        <end position="187"/>
    </location>
</feature>
<dbReference type="PANTHER" id="PTHR31503:SF79">
    <property type="entry name" value="CALCIUM-BINDING EF-HAND PROTEIN"/>
    <property type="match status" value="1"/>
</dbReference>
<accession>A0A5A7R8S1</accession>
<keyword evidence="8 9" id="KW-0472">Membrane</keyword>
<dbReference type="InterPro" id="IPR004713">
    <property type="entry name" value="CaH_exchang"/>
</dbReference>
<evidence type="ECO:0000256" key="5">
    <source>
        <dbReference type="ARBA" id="ARBA00022837"/>
    </source>
</evidence>
<keyword evidence="3" id="KW-0050">Antiport</keyword>
<keyword evidence="6 9" id="KW-1133">Transmembrane helix</keyword>
<name>A0A5A7R8S1_STRAF</name>
<dbReference type="InterPro" id="IPR018247">
    <property type="entry name" value="EF_Hand_1_Ca_BS"/>
</dbReference>
<evidence type="ECO:0000256" key="9">
    <source>
        <dbReference type="SAM" id="Phobius"/>
    </source>
</evidence>
<proteinExistence type="predicted"/>
<keyword evidence="2" id="KW-0813">Transport</keyword>
<dbReference type="EMBL" id="BKCP01010848">
    <property type="protein sequence ID" value="GER53822.1"/>
    <property type="molecule type" value="Genomic_DNA"/>
</dbReference>
<gene>
    <name evidence="12" type="ORF">STAS_31365</name>
</gene>
<dbReference type="PROSITE" id="PS50222">
    <property type="entry name" value="EF_HAND_2"/>
    <property type="match status" value="3"/>
</dbReference>
<evidence type="ECO:0000259" key="11">
    <source>
        <dbReference type="PROSITE" id="PS50222"/>
    </source>
</evidence>
<feature type="transmembrane region" description="Helical" evidence="9">
    <location>
        <begin position="516"/>
        <end position="533"/>
    </location>
</feature>
<evidence type="ECO:0000256" key="8">
    <source>
        <dbReference type="ARBA" id="ARBA00023136"/>
    </source>
</evidence>
<dbReference type="Pfam" id="PF01699">
    <property type="entry name" value="Na_Ca_ex"/>
    <property type="match status" value="1"/>
</dbReference>
<comment type="caution">
    <text evidence="12">The sequence shown here is derived from an EMBL/GenBank/DDBJ whole genome shotgun (WGS) entry which is preliminary data.</text>
</comment>
<sequence>MKTIYFLLIIISTPTLFSGVFSRPSPDDLSNDHLISDGIQFRPENEFLNRPVIKSEETQKIECEQMYGFLPCSGTITGHLFLIVVYQYLLFHAESYVDSGGKRVFKILGPGIFGASAFQVIGSLPEALILLGKPFAKSSQNADLSMVLASGLSSNDETAQECVLTGVGLLAGSSILLLTLIWGTCCFEPSIQKRRLMYIKHEHLVVDVLNHIQSQTTGKLLTKNGSPNVSTIKRLFEEKDRDGDNTISFSELKDFLQEIKSQTLQSNNNDNTTAEIMKEFDIDNDDKITMDEFVSGMSKWLDDTKNTINKKYHSVKSLKGLYQILKPWVQKKREEREMMKHLIPDILEHIQNSVYGSLLAEDGTPNVPAIKRLFKDIDLDKNEYISNSELKELINNITLGIIPYDSDMAASKLMEELDISGDKLIDEDEFVKGFSKWLNATSYKEHSEENEEEENYERTWEQTDKLLEDKFVDKSSLAWSKAIALILLGLVMLGVLAEPLIQSVRNFSLEANVPSFYVSFIFIPLATNARIAVSTIKESRQKKLQITSLTMSEIYGTVFMNNILGLAVLLSLIYFRDLAWRFSAEVLIVLIVSAIVGSFASFNTVYPVWTSVLAYLLYPLSLILVYVLGDFSMFP</sequence>
<dbReference type="CDD" id="cd00051">
    <property type="entry name" value="EFh"/>
    <property type="match status" value="2"/>
</dbReference>
<evidence type="ECO:0000256" key="6">
    <source>
        <dbReference type="ARBA" id="ARBA00022989"/>
    </source>
</evidence>
<feature type="transmembrane region" description="Helical" evidence="9">
    <location>
        <begin position="554"/>
        <end position="574"/>
    </location>
</feature>
<dbReference type="InterPro" id="IPR011992">
    <property type="entry name" value="EF-hand-dom_pair"/>
</dbReference>
<evidence type="ECO:0000256" key="2">
    <source>
        <dbReference type="ARBA" id="ARBA00022448"/>
    </source>
</evidence>
<evidence type="ECO:0000256" key="4">
    <source>
        <dbReference type="ARBA" id="ARBA00022692"/>
    </source>
</evidence>
<dbReference type="GO" id="GO:0015369">
    <property type="term" value="F:calcium:proton antiporter activity"/>
    <property type="evidence" value="ECO:0007669"/>
    <property type="project" value="TreeGrafter"/>
</dbReference>
<dbReference type="GO" id="GO:0005509">
    <property type="term" value="F:calcium ion binding"/>
    <property type="evidence" value="ECO:0007669"/>
    <property type="project" value="InterPro"/>
</dbReference>